<dbReference type="EMBL" id="JACASI010000004">
    <property type="protein sequence ID" value="MCQ3827846.1"/>
    <property type="molecule type" value="Genomic_DNA"/>
</dbReference>
<protein>
    <submittedName>
        <fullName evidence="1">DUF1493 family protein</fullName>
    </submittedName>
</protein>
<proteinExistence type="predicted"/>
<dbReference type="Pfam" id="PF07377">
    <property type="entry name" value="DUF1493"/>
    <property type="match status" value="1"/>
</dbReference>
<accession>A0ABT1NVB0</accession>
<evidence type="ECO:0000313" key="1">
    <source>
        <dbReference type="EMBL" id="MCQ3827846.1"/>
    </source>
</evidence>
<reference evidence="1" key="1">
    <citation type="thesis" date="2020" institute="Technische Universitat Dresden" country="Dresden, Germany">
        <title>The Agarolytic System of Microbulbifer elongatus PORT2, Isolated from Batu Karas, Pangandaran West Java Indonesia.</title>
        <authorList>
            <person name="Anggraeni S.R."/>
        </authorList>
    </citation>
    <scope>NUCLEOTIDE SEQUENCE</scope>
    <source>
        <strain evidence="1">PORT2</strain>
    </source>
</reference>
<evidence type="ECO:0000313" key="2">
    <source>
        <dbReference type="Proteomes" id="UP001205566"/>
    </source>
</evidence>
<comment type="caution">
    <text evidence="1">The sequence shown here is derived from an EMBL/GenBank/DDBJ whole genome shotgun (WGS) entry which is preliminary data.</text>
</comment>
<dbReference type="Proteomes" id="UP001205566">
    <property type="component" value="Unassembled WGS sequence"/>
</dbReference>
<dbReference type="InterPro" id="IPR010862">
    <property type="entry name" value="DUF1493"/>
</dbReference>
<keyword evidence="2" id="KW-1185">Reference proteome</keyword>
<gene>
    <name evidence="1" type="ORF">HXX02_00150</name>
</gene>
<organism evidence="1 2">
    <name type="scientific">Microbulbifer elongatus</name>
    <dbReference type="NCBI Taxonomy" id="86173"/>
    <lineage>
        <taxon>Bacteria</taxon>
        <taxon>Pseudomonadati</taxon>
        <taxon>Pseudomonadota</taxon>
        <taxon>Gammaproteobacteria</taxon>
        <taxon>Cellvibrionales</taxon>
        <taxon>Microbulbiferaceae</taxon>
        <taxon>Microbulbifer</taxon>
    </lineage>
</organism>
<name>A0ABT1NVB0_9GAMM</name>
<sequence length="105" mass="11737">METEIIKFLSEFTTIKPGKISGDTLVNFDLGVDGDDGVELLLEYAKKFNVDISGISESYFGPEGVPFLWPFHFIRLLLGYRPSRLVPLPVSQLVKSAEAGKWVNM</sequence>
<dbReference type="RefSeq" id="WP_369414651.1">
    <property type="nucleotide sequence ID" value="NZ_JACASI010000004.1"/>
</dbReference>
<dbReference type="Gene3D" id="1.10.1200.10">
    <property type="entry name" value="ACP-like"/>
    <property type="match status" value="1"/>
</dbReference>
<dbReference type="InterPro" id="IPR036736">
    <property type="entry name" value="ACP-like_sf"/>
</dbReference>